<protein>
    <recommendedName>
        <fullName evidence="2">TetR family transcriptional regulator</fullName>
    </recommendedName>
</protein>
<gene>
    <name evidence="1" type="ORF">OHA22_00695</name>
</gene>
<reference evidence="1" key="1">
    <citation type="submission" date="2022-10" db="EMBL/GenBank/DDBJ databases">
        <title>The complete genomes of actinobacterial strains from the NBC collection.</title>
        <authorList>
            <person name="Joergensen T.S."/>
            <person name="Alvarez Arevalo M."/>
            <person name="Sterndorff E.B."/>
            <person name="Faurdal D."/>
            <person name="Vuksanovic O."/>
            <person name="Mourched A.-S."/>
            <person name="Charusanti P."/>
            <person name="Shaw S."/>
            <person name="Blin K."/>
            <person name="Weber T."/>
        </authorList>
    </citation>
    <scope>NUCLEOTIDE SEQUENCE</scope>
    <source>
        <strain evidence="1">NBC_00093</strain>
    </source>
</reference>
<accession>A0AAU1ZQ75</accession>
<organism evidence="1">
    <name type="scientific">Streptomyces sp. NBC_00093</name>
    <dbReference type="NCBI Taxonomy" id="2975649"/>
    <lineage>
        <taxon>Bacteria</taxon>
        <taxon>Bacillati</taxon>
        <taxon>Actinomycetota</taxon>
        <taxon>Actinomycetes</taxon>
        <taxon>Kitasatosporales</taxon>
        <taxon>Streptomycetaceae</taxon>
        <taxon>Streptomyces</taxon>
    </lineage>
</organism>
<evidence type="ECO:0008006" key="2">
    <source>
        <dbReference type="Google" id="ProtNLM"/>
    </source>
</evidence>
<dbReference type="EMBL" id="CP108222">
    <property type="protein sequence ID" value="WTT14135.1"/>
    <property type="molecule type" value="Genomic_DNA"/>
</dbReference>
<proteinExistence type="predicted"/>
<name>A0AAU1ZQ75_9ACTN</name>
<evidence type="ECO:0000313" key="1">
    <source>
        <dbReference type="EMBL" id="WTT14135.1"/>
    </source>
</evidence>
<sequence>MQVLMALGDGMVYRRVVFGEEHQADMARQIEGFRRLVRSMTGNRADSS</sequence>
<dbReference type="AlphaFoldDB" id="A0AAU1ZQ75"/>